<accession>A0A8B8L1A1</accession>
<evidence type="ECO:0000256" key="5">
    <source>
        <dbReference type="ARBA" id="ARBA00022989"/>
    </source>
</evidence>
<evidence type="ECO:0000256" key="2">
    <source>
        <dbReference type="ARBA" id="ARBA00007079"/>
    </source>
</evidence>
<keyword evidence="5 9" id="KW-1133">Transmembrane helix</keyword>
<dbReference type="Pfam" id="PF11744">
    <property type="entry name" value="ALMT"/>
    <property type="match status" value="1"/>
</dbReference>
<keyword evidence="4 9" id="KW-0812">Transmembrane</keyword>
<dbReference type="InterPro" id="IPR020966">
    <property type="entry name" value="ALMT"/>
</dbReference>
<feature type="transmembrane region" description="Helical" evidence="9">
    <location>
        <begin position="51"/>
        <end position="70"/>
    </location>
</feature>
<evidence type="ECO:0000256" key="9">
    <source>
        <dbReference type="SAM" id="Phobius"/>
    </source>
</evidence>
<evidence type="ECO:0000256" key="8">
    <source>
        <dbReference type="ARBA" id="ARBA00023303"/>
    </source>
</evidence>
<evidence type="ECO:0000256" key="3">
    <source>
        <dbReference type="ARBA" id="ARBA00022448"/>
    </source>
</evidence>
<keyword evidence="8" id="KW-0407">Ion channel</keyword>
<dbReference type="GeneID" id="113860951"/>
<dbReference type="GO" id="GO:0034220">
    <property type="term" value="P:monoatomic ion transmembrane transport"/>
    <property type="evidence" value="ECO:0007669"/>
    <property type="project" value="UniProtKB-KW"/>
</dbReference>
<feature type="transmembrane region" description="Helical" evidence="9">
    <location>
        <begin position="134"/>
        <end position="153"/>
    </location>
</feature>
<keyword evidence="3" id="KW-0813">Transport</keyword>
<keyword evidence="7 9" id="KW-0472">Membrane</keyword>
<reference evidence="10" key="1">
    <citation type="journal article" date="2019" name="Toxins">
        <title>Detection of Abrin-Like and Prepropulchellin-Like Toxin Genes and Transcripts Using Whole Genome Sequencing and Full-Length Transcript Sequencing of Abrus precatorius.</title>
        <authorList>
            <person name="Hovde B.T."/>
            <person name="Daligault H.E."/>
            <person name="Hanschen E.R."/>
            <person name="Kunde Y.A."/>
            <person name="Johnson M.B."/>
            <person name="Starkenburg S.R."/>
            <person name="Johnson S.L."/>
        </authorList>
    </citation>
    <scope>NUCLEOTIDE SEQUENCE [LARGE SCALE GENOMIC DNA]</scope>
</reference>
<feature type="transmembrane region" description="Helical" evidence="9">
    <location>
        <begin position="160"/>
        <end position="180"/>
    </location>
</feature>
<dbReference type="AlphaFoldDB" id="A0A8B8L1A1"/>
<dbReference type="KEGG" id="aprc:113860951"/>
<dbReference type="PANTHER" id="PTHR31086">
    <property type="entry name" value="ALUMINUM-ACTIVATED MALATE TRANSPORTER 10"/>
    <property type="match status" value="1"/>
</dbReference>
<evidence type="ECO:0000256" key="4">
    <source>
        <dbReference type="ARBA" id="ARBA00022692"/>
    </source>
</evidence>
<name>A0A8B8L1A1_ABRPR</name>
<dbReference type="GO" id="GO:0015743">
    <property type="term" value="P:malate transport"/>
    <property type="evidence" value="ECO:0007669"/>
    <property type="project" value="InterPro"/>
</dbReference>
<organism evidence="10 11">
    <name type="scientific">Abrus precatorius</name>
    <name type="common">Indian licorice</name>
    <name type="synonym">Glycine abrus</name>
    <dbReference type="NCBI Taxonomy" id="3816"/>
    <lineage>
        <taxon>Eukaryota</taxon>
        <taxon>Viridiplantae</taxon>
        <taxon>Streptophyta</taxon>
        <taxon>Embryophyta</taxon>
        <taxon>Tracheophyta</taxon>
        <taxon>Spermatophyta</taxon>
        <taxon>Magnoliopsida</taxon>
        <taxon>eudicotyledons</taxon>
        <taxon>Gunneridae</taxon>
        <taxon>Pentapetalae</taxon>
        <taxon>rosids</taxon>
        <taxon>fabids</taxon>
        <taxon>Fabales</taxon>
        <taxon>Fabaceae</taxon>
        <taxon>Papilionoideae</taxon>
        <taxon>50 kb inversion clade</taxon>
        <taxon>NPAAA clade</taxon>
        <taxon>indigoferoid/millettioid clade</taxon>
        <taxon>Abreae</taxon>
        <taxon>Abrus</taxon>
    </lineage>
</organism>
<dbReference type="GO" id="GO:0016020">
    <property type="term" value="C:membrane"/>
    <property type="evidence" value="ECO:0007669"/>
    <property type="project" value="UniProtKB-SubCell"/>
</dbReference>
<feature type="transmembrane region" description="Helical" evidence="9">
    <location>
        <begin position="76"/>
        <end position="96"/>
    </location>
</feature>
<proteinExistence type="inferred from homology"/>
<keyword evidence="6" id="KW-0406">Ion transport</keyword>
<reference evidence="11" key="2">
    <citation type="submission" date="2025-08" db="UniProtKB">
        <authorList>
            <consortium name="RefSeq"/>
        </authorList>
    </citation>
    <scope>IDENTIFICATION</scope>
    <source>
        <tissue evidence="11">Young leaves</tissue>
    </source>
</reference>
<dbReference type="Proteomes" id="UP000694853">
    <property type="component" value="Unplaced"/>
</dbReference>
<evidence type="ECO:0000256" key="1">
    <source>
        <dbReference type="ARBA" id="ARBA00004141"/>
    </source>
</evidence>
<evidence type="ECO:0000256" key="6">
    <source>
        <dbReference type="ARBA" id="ARBA00023065"/>
    </source>
</evidence>
<evidence type="ECO:0000313" key="10">
    <source>
        <dbReference type="Proteomes" id="UP000694853"/>
    </source>
</evidence>
<evidence type="ECO:0000313" key="11">
    <source>
        <dbReference type="RefSeq" id="XP_027349333.1"/>
    </source>
</evidence>
<evidence type="ECO:0000256" key="7">
    <source>
        <dbReference type="ARBA" id="ARBA00023136"/>
    </source>
</evidence>
<gene>
    <name evidence="11" type="primary">LOC113860951</name>
</gene>
<comment type="subcellular location">
    <subcellularLocation>
        <location evidence="1">Membrane</location>
        <topology evidence="1">Multi-pass membrane protein</topology>
    </subcellularLocation>
</comment>
<dbReference type="OrthoDB" id="68611at2759"/>
<dbReference type="RefSeq" id="XP_027349333.1">
    <property type="nucleotide sequence ID" value="XM_027493532.1"/>
</dbReference>
<sequence>MDIESIMQANKAGFFAQWGNSLKALPRNSKAMVINFTRTIKKIGQDDPRRVIHSLKVAIALTLVSLFYYSRPLYDGFGVAGMWAVLTVVVVFEFTVGATLSKGLNRGCATLLAGALGVGGQHLATAFGERAEPIVLGILVFILAAGSTFFRFFPKIKARYDYGVVVFILTFCLITVSGYRVEQLFELAHQRLATILIGATACMVISIFICPVWAGEDLHKLVASNIEKLANYLEGFEAEYFHCSEDKQKPEKSVLEGYKNVLNSKASEESLANLARWEPGHGGFRLRHPWKQYLKIGTLARECAYKIETLNKYLNPEIQASSEFKCKVQEPCAKMCSESNKALKAISSSIKTMTCPSFANSHVEKSKTAVEDLKIALEIVTLEDVELLGIVPVATVAAILEEITKTVEKIYESVSELSHLADFKSILEPNVSPEKPPLLHRGIIKPVVDIDNTVNHVEITIQEINTNSPEKGKKHPQNPRTIIPSLFADSKSSASCISAQPHKILNMIQNSRGKYGLNQTFPYDQKLEDSSTLAQGEGYLETQVLVVDLVNGNHML</sequence>
<keyword evidence="10" id="KW-1185">Reference proteome</keyword>
<protein>
    <submittedName>
        <fullName evidence="11">Aluminum-activated malate transporter 8</fullName>
    </submittedName>
</protein>
<comment type="similarity">
    <text evidence="2">Belongs to the aromatic acid exporter (TC 2.A.85) family.</text>
</comment>
<feature type="transmembrane region" description="Helical" evidence="9">
    <location>
        <begin position="192"/>
        <end position="214"/>
    </location>
</feature>